<dbReference type="STRING" id="764298.STRMA_0917"/>
<protein>
    <submittedName>
        <fullName evidence="1">Uncharacterized protein</fullName>
    </submittedName>
</protein>
<comment type="caution">
    <text evidence="1">The sequence shown here is derived from an EMBL/GenBank/DDBJ whole genome shotgun (WGS) entry which is preliminary data.</text>
</comment>
<evidence type="ECO:0000313" key="2">
    <source>
        <dbReference type="Proteomes" id="UP000003573"/>
    </source>
</evidence>
<organism evidence="1 2">
    <name type="scientific">Streptococcus macacae NCTC 11558</name>
    <dbReference type="NCBI Taxonomy" id="764298"/>
    <lineage>
        <taxon>Bacteria</taxon>
        <taxon>Bacillati</taxon>
        <taxon>Bacillota</taxon>
        <taxon>Bacilli</taxon>
        <taxon>Lactobacillales</taxon>
        <taxon>Streptococcaceae</taxon>
        <taxon>Streptococcus</taxon>
    </lineage>
</organism>
<evidence type="ECO:0000313" key="1">
    <source>
        <dbReference type="EMBL" id="EHJ52469.1"/>
    </source>
</evidence>
<dbReference type="EMBL" id="AEUW02000001">
    <property type="protein sequence ID" value="EHJ52469.1"/>
    <property type="molecule type" value="Genomic_DNA"/>
</dbReference>
<dbReference type="OrthoDB" id="2236369at2"/>
<dbReference type="Proteomes" id="UP000003573">
    <property type="component" value="Unassembled WGS sequence"/>
</dbReference>
<sequence>MVTDKDYNKISEDVYDVDSKKESKPLRKGISVADGKYKFLKTEDNTSNGMQAMAVTPVKESLLSAL</sequence>
<keyword evidence="2" id="KW-1185">Reference proteome</keyword>
<dbReference type="AlphaFoldDB" id="G5JVR1"/>
<dbReference type="RefSeq" id="WP_003080510.1">
    <property type="nucleotide sequence ID" value="NZ_AEUW02000001.1"/>
</dbReference>
<gene>
    <name evidence="1" type="ORF">STRMA_0917</name>
</gene>
<proteinExistence type="predicted"/>
<name>G5JVR1_9STRE</name>
<reference evidence="1 2" key="1">
    <citation type="journal article" date="2014" name="Int. J. Syst. Evol. Microbiol.">
        <title>Phylogenomics and the dynamic genome evolution of the genus Streptococcus.</title>
        <authorList>
            <consortium name="The Broad Institute Genome Sequencing Platform"/>
            <person name="Richards V.P."/>
            <person name="Palmer S.R."/>
            <person name="Pavinski Bitar P.D."/>
            <person name="Qin X."/>
            <person name="Weinstock G.M."/>
            <person name="Highlander S.K."/>
            <person name="Town C.D."/>
            <person name="Burne R.A."/>
            <person name="Stanhope M.J."/>
        </authorList>
    </citation>
    <scope>NUCLEOTIDE SEQUENCE [LARGE SCALE GENOMIC DNA]</scope>
    <source>
        <strain evidence="1 2">NCTC 11558</strain>
    </source>
</reference>
<accession>G5JVR1</accession>